<proteinExistence type="predicted"/>
<evidence type="ECO:0000313" key="1">
    <source>
        <dbReference type="EMBL" id="JAE01725.1"/>
    </source>
</evidence>
<name>A0A0A9ELW5_ARUDO</name>
<dbReference type="AlphaFoldDB" id="A0A0A9ELW5"/>
<protein>
    <submittedName>
        <fullName evidence="1">Uncharacterized protein</fullName>
    </submittedName>
</protein>
<reference evidence="1" key="1">
    <citation type="submission" date="2014-09" db="EMBL/GenBank/DDBJ databases">
        <authorList>
            <person name="Magalhaes I.L.F."/>
            <person name="Oliveira U."/>
            <person name="Santos F.R."/>
            <person name="Vidigal T.H.D.A."/>
            <person name="Brescovit A.D."/>
            <person name="Santos A.J."/>
        </authorList>
    </citation>
    <scope>NUCLEOTIDE SEQUENCE</scope>
    <source>
        <tissue evidence="1">Shoot tissue taken approximately 20 cm above the soil surface</tissue>
    </source>
</reference>
<reference evidence="1" key="2">
    <citation type="journal article" date="2015" name="Data Brief">
        <title>Shoot transcriptome of the giant reed, Arundo donax.</title>
        <authorList>
            <person name="Barrero R.A."/>
            <person name="Guerrero F.D."/>
            <person name="Moolhuijzen P."/>
            <person name="Goolsby J.A."/>
            <person name="Tidwell J."/>
            <person name="Bellgard S.E."/>
            <person name="Bellgard M.I."/>
        </authorList>
    </citation>
    <scope>NUCLEOTIDE SEQUENCE</scope>
    <source>
        <tissue evidence="1">Shoot tissue taken approximately 20 cm above the soil surface</tissue>
    </source>
</reference>
<organism evidence="1">
    <name type="scientific">Arundo donax</name>
    <name type="common">Giant reed</name>
    <name type="synonym">Donax arundinaceus</name>
    <dbReference type="NCBI Taxonomy" id="35708"/>
    <lineage>
        <taxon>Eukaryota</taxon>
        <taxon>Viridiplantae</taxon>
        <taxon>Streptophyta</taxon>
        <taxon>Embryophyta</taxon>
        <taxon>Tracheophyta</taxon>
        <taxon>Spermatophyta</taxon>
        <taxon>Magnoliopsida</taxon>
        <taxon>Liliopsida</taxon>
        <taxon>Poales</taxon>
        <taxon>Poaceae</taxon>
        <taxon>PACMAD clade</taxon>
        <taxon>Arundinoideae</taxon>
        <taxon>Arundineae</taxon>
        <taxon>Arundo</taxon>
    </lineage>
</organism>
<dbReference type="EMBL" id="GBRH01196171">
    <property type="protein sequence ID" value="JAE01725.1"/>
    <property type="molecule type" value="Transcribed_RNA"/>
</dbReference>
<sequence length="42" mass="4589">MSQLQCFRPKSSMLASHLTKSAKYVTGNCYSIGIANLPSQLN</sequence>
<accession>A0A0A9ELW5</accession>